<dbReference type="EMBL" id="UINC01021468">
    <property type="protein sequence ID" value="SVA89066.1"/>
    <property type="molecule type" value="Genomic_DNA"/>
</dbReference>
<dbReference type="AlphaFoldDB" id="A0A381ZIH1"/>
<feature type="non-terminal residue" evidence="2">
    <location>
        <position position="1"/>
    </location>
</feature>
<gene>
    <name evidence="2" type="ORF">METZ01_LOCUS141920</name>
</gene>
<feature type="non-terminal residue" evidence="2">
    <location>
        <position position="25"/>
    </location>
</feature>
<reference evidence="2" key="1">
    <citation type="submission" date="2018-05" db="EMBL/GenBank/DDBJ databases">
        <authorList>
            <person name="Lanie J.A."/>
            <person name="Ng W.-L."/>
            <person name="Kazmierczak K.M."/>
            <person name="Andrzejewski T.M."/>
            <person name="Davidsen T.M."/>
            <person name="Wayne K.J."/>
            <person name="Tettelin H."/>
            <person name="Glass J.I."/>
            <person name="Rusch D."/>
            <person name="Podicherti R."/>
            <person name="Tsui H.-C.T."/>
            <person name="Winkler M.E."/>
        </authorList>
    </citation>
    <scope>NUCLEOTIDE SEQUENCE</scope>
</reference>
<evidence type="ECO:0000313" key="2">
    <source>
        <dbReference type="EMBL" id="SVA89066.1"/>
    </source>
</evidence>
<feature type="region of interest" description="Disordered" evidence="1">
    <location>
        <begin position="1"/>
        <end position="25"/>
    </location>
</feature>
<evidence type="ECO:0000256" key="1">
    <source>
        <dbReference type="SAM" id="MobiDB-lite"/>
    </source>
</evidence>
<name>A0A381ZIH1_9ZZZZ</name>
<organism evidence="2">
    <name type="scientific">marine metagenome</name>
    <dbReference type="NCBI Taxonomy" id="408172"/>
    <lineage>
        <taxon>unclassified sequences</taxon>
        <taxon>metagenomes</taxon>
        <taxon>ecological metagenomes</taxon>
    </lineage>
</organism>
<accession>A0A381ZIH1</accession>
<feature type="compositionally biased region" description="Polar residues" evidence="1">
    <location>
        <begin position="1"/>
        <end position="11"/>
    </location>
</feature>
<proteinExistence type="predicted"/>
<sequence>MPVLNDVQSKLNETEVSRIESPGTV</sequence>
<protein>
    <submittedName>
        <fullName evidence="2">Uncharacterized protein</fullName>
    </submittedName>
</protein>